<dbReference type="PANTHER" id="PTHR34978:SF3">
    <property type="entry name" value="SLR0241 PROTEIN"/>
    <property type="match status" value="1"/>
</dbReference>
<name>A0ABY5P7W5_9LACT</name>
<dbReference type="CDD" id="cd07341">
    <property type="entry name" value="M56_BlaR1_MecR1_like"/>
    <property type="match status" value="1"/>
</dbReference>
<accession>A0ABY5P7W5</accession>
<evidence type="ECO:0000313" key="4">
    <source>
        <dbReference type="Proteomes" id="UP001315967"/>
    </source>
</evidence>
<dbReference type="Pfam" id="PF05569">
    <property type="entry name" value="Peptidase_M56"/>
    <property type="match status" value="1"/>
</dbReference>
<evidence type="ECO:0000259" key="2">
    <source>
        <dbReference type="Pfam" id="PF05569"/>
    </source>
</evidence>
<dbReference type="RefSeq" id="WP_313793984.1">
    <property type="nucleotide sequence ID" value="NZ_CP102453.1"/>
</dbReference>
<sequence>MLDNNKDSVVYDGKRPIPIKQSKLISSPCVIGVFKPTILLPDTMFTDEEFQFIIEHELLHIRRQDVLLKIMLEMMIIVYWWNPMIYLFRKNLAHILELNVDETLLKNSSKEEKIEYVELLLKVQKNSQQITSYDPVTVNFSYNSEEGLLHRSQNILKSKKKQYSTFVLLIISILGFLLTTSIVFESLYLDSEKVEGTFTITPSNSYFVEKTDGTYDIYRNDTFLINIENIHQAGFEDIPVFELPQGESND</sequence>
<keyword evidence="1" id="KW-1133">Transmembrane helix</keyword>
<protein>
    <submittedName>
        <fullName evidence="3">M56 family metallopeptidase</fullName>
    </submittedName>
</protein>
<reference evidence="3 4" key="1">
    <citation type="submission" date="2022-08" db="EMBL/GenBank/DDBJ databases">
        <title>Aerococcaceae sp. nov isolated from spoiled eye mask.</title>
        <authorList>
            <person name="Zhou G."/>
            <person name="Xie X.-B."/>
            <person name="Shi Q.-S."/>
            <person name="Wang Y.-S."/>
            <person name="Wen X."/>
            <person name="Peng H."/>
            <person name="Yang X.-J."/>
            <person name="Tao H.-B."/>
            <person name="Huang X.-M."/>
        </authorList>
    </citation>
    <scope>NUCLEOTIDE SEQUENCE [LARGE SCALE GENOMIC DNA]</scope>
    <source>
        <strain evidence="4">DM20194951</strain>
    </source>
</reference>
<feature type="transmembrane region" description="Helical" evidence="1">
    <location>
        <begin position="163"/>
        <end position="184"/>
    </location>
</feature>
<gene>
    <name evidence="3" type="ORF">NRE15_02200</name>
</gene>
<keyword evidence="4" id="KW-1185">Reference proteome</keyword>
<dbReference type="InterPro" id="IPR008756">
    <property type="entry name" value="Peptidase_M56"/>
</dbReference>
<dbReference type="Proteomes" id="UP001315967">
    <property type="component" value="Chromosome"/>
</dbReference>
<proteinExistence type="predicted"/>
<dbReference type="InterPro" id="IPR052173">
    <property type="entry name" value="Beta-lactam_resp_regulator"/>
</dbReference>
<evidence type="ECO:0000313" key="3">
    <source>
        <dbReference type="EMBL" id="UUX34483.1"/>
    </source>
</evidence>
<dbReference type="EMBL" id="CP102453">
    <property type="protein sequence ID" value="UUX34483.1"/>
    <property type="molecule type" value="Genomic_DNA"/>
</dbReference>
<keyword evidence="1" id="KW-0472">Membrane</keyword>
<keyword evidence="1" id="KW-0812">Transmembrane</keyword>
<organism evidence="3 4">
    <name type="scientific">Fundicoccus culcitae</name>
    <dbReference type="NCBI Taxonomy" id="2969821"/>
    <lineage>
        <taxon>Bacteria</taxon>
        <taxon>Bacillati</taxon>
        <taxon>Bacillota</taxon>
        <taxon>Bacilli</taxon>
        <taxon>Lactobacillales</taxon>
        <taxon>Aerococcaceae</taxon>
        <taxon>Fundicoccus</taxon>
    </lineage>
</organism>
<feature type="domain" description="Peptidase M56" evidence="2">
    <location>
        <begin position="14"/>
        <end position="129"/>
    </location>
</feature>
<dbReference type="PANTHER" id="PTHR34978">
    <property type="entry name" value="POSSIBLE SENSOR-TRANSDUCER PROTEIN BLAR"/>
    <property type="match status" value="1"/>
</dbReference>
<evidence type="ECO:0000256" key="1">
    <source>
        <dbReference type="SAM" id="Phobius"/>
    </source>
</evidence>